<dbReference type="Proteomes" id="UP000305067">
    <property type="component" value="Unassembled WGS sequence"/>
</dbReference>
<keyword evidence="2" id="KW-0597">Phosphoprotein</keyword>
<accession>A0A5C3QHV6</accession>
<dbReference type="InterPro" id="IPR051414">
    <property type="entry name" value="Adenylate-forming_Reductase"/>
</dbReference>
<protein>
    <submittedName>
        <fullName evidence="3">Uncharacterized protein</fullName>
    </submittedName>
</protein>
<gene>
    <name evidence="3" type="ORF">BDV98DRAFT_593201</name>
</gene>
<sequence>MSNPAGYTTSDLLAAHPTEPNLWRIVGRLNNVIVLANSYKLSPGPMEDIITAHALVQGALIFGMNRHASGVLIELASNAFPDGLSEEAIVEFKGKIWPAIVEADEQVETSLRVG</sequence>
<evidence type="ECO:0000256" key="1">
    <source>
        <dbReference type="ARBA" id="ARBA00022450"/>
    </source>
</evidence>
<proteinExistence type="predicted"/>
<keyword evidence="4" id="KW-1185">Reference proteome</keyword>
<dbReference type="Pfam" id="PF23562">
    <property type="entry name" value="AMP-binding_C_3"/>
    <property type="match status" value="1"/>
</dbReference>
<dbReference type="AlphaFoldDB" id="A0A5C3QHV6"/>
<evidence type="ECO:0000256" key="2">
    <source>
        <dbReference type="ARBA" id="ARBA00022553"/>
    </source>
</evidence>
<name>A0A5C3QHV6_9AGAR</name>
<dbReference type="OrthoDB" id="3066860at2759"/>
<dbReference type="EMBL" id="ML178825">
    <property type="protein sequence ID" value="TFL01302.1"/>
    <property type="molecule type" value="Genomic_DNA"/>
</dbReference>
<organism evidence="3 4">
    <name type="scientific">Pterulicium gracile</name>
    <dbReference type="NCBI Taxonomy" id="1884261"/>
    <lineage>
        <taxon>Eukaryota</taxon>
        <taxon>Fungi</taxon>
        <taxon>Dikarya</taxon>
        <taxon>Basidiomycota</taxon>
        <taxon>Agaricomycotina</taxon>
        <taxon>Agaricomycetes</taxon>
        <taxon>Agaricomycetidae</taxon>
        <taxon>Agaricales</taxon>
        <taxon>Pleurotineae</taxon>
        <taxon>Pterulaceae</taxon>
        <taxon>Pterulicium</taxon>
    </lineage>
</organism>
<evidence type="ECO:0000313" key="4">
    <source>
        <dbReference type="Proteomes" id="UP000305067"/>
    </source>
</evidence>
<dbReference type="STRING" id="1884261.A0A5C3QHV6"/>
<keyword evidence="1" id="KW-0596">Phosphopantetheine</keyword>
<reference evidence="3 4" key="1">
    <citation type="journal article" date="2019" name="Nat. Ecol. Evol.">
        <title>Megaphylogeny resolves global patterns of mushroom evolution.</title>
        <authorList>
            <person name="Varga T."/>
            <person name="Krizsan K."/>
            <person name="Foldi C."/>
            <person name="Dima B."/>
            <person name="Sanchez-Garcia M."/>
            <person name="Sanchez-Ramirez S."/>
            <person name="Szollosi G.J."/>
            <person name="Szarkandi J.G."/>
            <person name="Papp V."/>
            <person name="Albert L."/>
            <person name="Andreopoulos W."/>
            <person name="Angelini C."/>
            <person name="Antonin V."/>
            <person name="Barry K.W."/>
            <person name="Bougher N.L."/>
            <person name="Buchanan P."/>
            <person name="Buyck B."/>
            <person name="Bense V."/>
            <person name="Catcheside P."/>
            <person name="Chovatia M."/>
            <person name="Cooper J."/>
            <person name="Damon W."/>
            <person name="Desjardin D."/>
            <person name="Finy P."/>
            <person name="Geml J."/>
            <person name="Haridas S."/>
            <person name="Hughes K."/>
            <person name="Justo A."/>
            <person name="Karasinski D."/>
            <person name="Kautmanova I."/>
            <person name="Kiss B."/>
            <person name="Kocsube S."/>
            <person name="Kotiranta H."/>
            <person name="LaButti K.M."/>
            <person name="Lechner B.E."/>
            <person name="Liimatainen K."/>
            <person name="Lipzen A."/>
            <person name="Lukacs Z."/>
            <person name="Mihaltcheva S."/>
            <person name="Morgado L.N."/>
            <person name="Niskanen T."/>
            <person name="Noordeloos M.E."/>
            <person name="Ohm R.A."/>
            <person name="Ortiz-Santana B."/>
            <person name="Ovrebo C."/>
            <person name="Racz N."/>
            <person name="Riley R."/>
            <person name="Savchenko A."/>
            <person name="Shiryaev A."/>
            <person name="Soop K."/>
            <person name="Spirin V."/>
            <person name="Szebenyi C."/>
            <person name="Tomsovsky M."/>
            <person name="Tulloss R.E."/>
            <person name="Uehling J."/>
            <person name="Grigoriev I.V."/>
            <person name="Vagvolgyi C."/>
            <person name="Papp T."/>
            <person name="Martin F.M."/>
            <person name="Miettinen O."/>
            <person name="Hibbett D.S."/>
            <person name="Nagy L.G."/>
        </authorList>
    </citation>
    <scope>NUCLEOTIDE SEQUENCE [LARGE SCALE GENOMIC DNA]</scope>
    <source>
        <strain evidence="3 4">CBS 309.79</strain>
    </source>
</reference>
<evidence type="ECO:0000313" key="3">
    <source>
        <dbReference type="EMBL" id="TFL01302.1"/>
    </source>
</evidence>
<dbReference type="PANTHER" id="PTHR43439:SF2">
    <property type="entry name" value="ENZYME, PUTATIVE (JCVI)-RELATED"/>
    <property type="match status" value="1"/>
</dbReference>
<dbReference type="PANTHER" id="PTHR43439">
    <property type="entry name" value="PHENYLACETATE-COENZYME A LIGASE"/>
    <property type="match status" value="1"/>
</dbReference>
<dbReference type="SUPFAM" id="SSF56801">
    <property type="entry name" value="Acetyl-CoA synthetase-like"/>
    <property type="match status" value="1"/>
</dbReference>